<sequence>MIPLGLGWRNIFSHYHGVAFLRATIATTAAALPPLDSCLLARPYHRYVQVPREGCGGALYISGYINLSLFSDFPLRFYRNRADNKGANCKEKPRKTSSIK</sequence>
<reference evidence="1 2" key="1">
    <citation type="journal article" date="2022" name="New Phytol.">
        <title>Ecological generalism drives hyperdiversity of secondary metabolite gene clusters in xylarialean endophytes.</title>
        <authorList>
            <person name="Franco M.E.E."/>
            <person name="Wisecaver J.H."/>
            <person name="Arnold A.E."/>
            <person name="Ju Y.M."/>
            <person name="Slot J.C."/>
            <person name="Ahrendt S."/>
            <person name="Moore L.P."/>
            <person name="Eastman K.E."/>
            <person name="Scott K."/>
            <person name="Konkel Z."/>
            <person name="Mondo S.J."/>
            <person name="Kuo A."/>
            <person name="Hayes R.D."/>
            <person name="Haridas S."/>
            <person name="Andreopoulos B."/>
            <person name="Riley R."/>
            <person name="LaButti K."/>
            <person name="Pangilinan J."/>
            <person name="Lipzen A."/>
            <person name="Amirebrahimi M."/>
            <person name="Yan J."/>
            <person name="Adam C."/>
            <person name="Keymanesh K."/>
            <person name="Ng V."/>
            <person name="Louie K."/>
            <person name="Northen T."/>
            <person name="Drula E."/>
            <person name="Henrissat B."/>
            <person name="Hsieh H.M."/>
            <person name="Youens-Clark K."/>
            <person name="Lutzoni F."/>
            <person name="Miadlikowska J."/>
            <person name="Eastwood D.C."/>
            <person name="Hamelin R.C."/>
            <person name="Grigoriev I.V."/>
            <person name="U'Ren J.M."/>
        </authorList>
    </citation>
    <scope>NUCLEOTIDE SEQUENCE [LARGE SCALE GENOMIC DNA]</scope>
    <source>
        <strain evidence="1 2">CBS 119005</strain>
    </source>
</reference>
<evidence type="ECO:0000313" key="1">
    <source>
        <dbReference type="EMBL" id="KAI4860958.1"/>
    </source>
</evidence>
<accession>A0ACB9YP85</accession>
<comment type="caution">
    <text evidence="1">The sequence shown here is derived from an EMBL/GenBank/DDBJ whole genome shotgun (WGS) entry which is preliminary data.</text>
</comment>
<proteinExistence type="predicted"/>
<dbReference type="Proteomes" id="UP001497700">
    <property type="component" value="Unassembled WGS sequence"/>
</dbReference>
<evidence type="ECO:0000313" key="2">
    <source>
        <dbReference type="Proteomes" id="UP001497700"/>
    </source>
</evidence>
<dbReference type="EMBL" id="MU393567">
    <property type="protein sequence ID" value="KAI4860958.1"/>
    <property type="molecule type" value="Genomic_DNA"/>
</dbReference>
<organism evidence="1 2">
    <name type="scientific">Hypoxylon rubiginosum</name>
    <dbReference type="NCBI Taxonomy" id="110542"/>
    <lineage>
        <taxon>Eukaryota</taxon>
        <taxon>Fungi</taxon>
        <taxon>Dikarya</taxon>
        <taxon>Ascomycota</taxon>
        <taxon>Pezizomycotina</taxon>
        <taxon>Sordariomycetes</taxon>
        <taxon>Xylariomycetidae</taxon>
        <taxon>Xylariales</taxon>
        <taxon>Hypoxylaceae</taxon>
        <taxon>Hypoxylon</taxon>
    </lineage>
</organism>
<gene>
    <name evidence="1" type="ORF">F4820DRAFT_85733</name>
</gene>
<protein>
    <submittedName>
        <fullName evidence="1">Uncharacterized protein</fullName>
    </submittedName>
</protein>
<keyword evidence="2" id="KW-1185">Reference proteome</keyword>
<name>A0ACB9YP85_9PEZI</name>